<dbReference type="InterPro" id="IPR023058">
    <property type="entry name" value="PPIase_PpiC_CS"/>
</dbReference>
<dbReference type="InterPro" id="IPR050245">
    <property type="entry name" value="PrsA_foldase"/>
</dbReference>
<evidence type="ECO:0000256" key="3">
    <source>
        <dbReference type="ARBA" id="ARBA00013194"/>
    </source>
</evidence>
<proteinExistence type="inferred from homology"/>
<comment type="catalytic activity">
    <reaction evidence="1">
        <text>[protein]-peptidylproline (omega=180) = [protein]-peptidylproline (omega=0)</text>
        <dbReference type="Rhea" id="RHEA:16237"/>
        <dbReference type="Rhea" id="RHEA-COMP:10747"/>
        <dbReference type="Rhea" id="RHEA-COMP:10748"/>
        <dbReference type="ChEBI" id="CHEBI:83833"/>
        <dbReference type="ChEBI" id="CHEBI:83834"/>
        <dbReference type="EC" id="5.2.1.8"/>
    </reaction>
</comment>
<dbReference type="PANTHER" id="PTHR47245:SF1">
    <property type="entry name" value="FOLDASE PROTEIN PRSA"/>
    <property type="match status" value="1"/>
</dbReference>
<accession>A0A099K9Q5</accession>
<dbReference type="PATRIC" id="fig|28229.3.peg.4608"/>
<evidence type="ECO:0000313" key="9">
    <source>
        <dbReference type="EMBL" id="KGJ86797.1"/>
    </source>
</evidence>
<dbReference type="PROSITE" id="PS50198">
    <property type="entry name" value="PPIC_PPIASE_2"/>
    <property type="match status" value="1"/>
</dbReference>
<dbReference type="RefSeq" id="WP_033084531.1">
    <property type="nucleotide sequence ID" value="NZ_JQEC01000074.1"/>
</dbReference>
<dbReference type="InterPro" id="IPR027304">
    <property type="entry name" value="Trigger_fact/SurA_dom_sf"/>
</dbReference>
<dbReference type="OrthoDB" id="5706698at2"/>
<protein>
    <recommendedName>
        <fullName evidence="3">peptidylprolyl isomerase</fullName>
        <ecNumber evidence="3">5.2.1.8</ecNumber>
    </recommendedName>
</protein>
<comment type="caution">
    <text evidence="9">The sequence shown here is derived from an EMBL/GenBank/DDBJ whole genome shotgun (WGS) entry which is preliminary data.</text>
</comment>
<feature type="domain" description="PpiC" evidence="8">
    <location>
        <begin position="119"/>
        <end position="221"/>
    </location>
</feature>
<keyword evidence="6 7" id="KW-0413">Isomerase</keyword>
<evidence type="ECO:0000256" key="6">
    <source>
        <dbReference type="ARBA" id="ARBA00023235"/>
    </source>
</evidence>
<dbReference type="GO" id="GO:0003755">
    <property type="term" value="F:peptidyl-prolyl cis-trans isomerase activity"/>
    <property type="evidence" value="ECO:0007669"/>
    <property type="project" value="UniProtKB-KW"/>
</dbReference>
<evidence type="ECO:0000256" key="7">
    <source>
        <dbReference type="PROSITE-ProRule" id="PRU00278"/>
    </source>
</evidence>
<dbReference type="InterPro" id="IPR000297">
    <property type="entry name" value="PPIase_PpiC"/>
</dbReference>
<dbReference type="SUPFAM" id="SSF109998">
    <property type="entry name" value="Triger factor/SurA peptide-binding domain-like"/>
    <property type="match status" value="1"/>
</dbReference>
<evidence type="ECO:0000259" key="8">
    <source>
        <dbReference type="PROSITE" id="PS50198"/>
    </source>
</evidence>
<keyword evidence="4" id="KW-0732">Signal</keyword>
<dbReference type="SUPFAM" id="SSF54534">
    <property type="entry name" value="FKBP-like"/>
    <property type="match status" value="1"/>
</dbReference>
<evidence type="ECO:0000256" key="1">
    <source>
        <dbReference type="ARBA" id="ARBA00000971"/>
    </source>
</evidence>
<dbReference type="EC" id="5.2.1.8" evidence="3"/>
<evidence type="ECO:0000256" key="5">
    <source>
        <dbReference type="ARBA" id="ARBA00023110"/>
    </source>
</evidence>
<dbReference type="Gene3D" id="3.10.50.40">
    <property type="match status" value="1"/>
</dbReference>
<dbReference type="Proteomes" id="UP000029868">
    <property type="component" value="Unassembled WGS sequence"/>
</dbReference>
<dbReference type="PANTHER" id="PTHR47245">
    <property type="entry name" value="PEPTIDYLPROLYL ISOMERASE"/>
    <property type="match status" value="1"/>
</dbReference>
<dbReference type="EMBL" id="JQEC01000074">
    <property type="protein sequence ID" value="KGJ86797.1"/>
    <property type="molecule type" value="Genomic_DNA"/>
</dbReference>
<dbReference type="Pfam" id="PF00639">
    <property type="entry name" value="Rotamase"/>
    <property type="match status" value="1"/>
</dbReference>
<sequence length="258" mass="29163">MKLVNVAVIIACASLGACDMLSSKDLNKEKFEAYLTLKRIPLNDEARYERMKKEYNQRAALVSAIDSTKKLKPLTINAEVEQFRKQLVISRYFEQYLNDAVTDQGLQNFYNQNIENYKSRKIHAAHILFRVNPKMGEVERQALLTSAQDTYSKITSGNDFSKLAKSQSDDKVSGTKGGDLGWIKQGAVSAEFSQKVFNLKAGEVSAPFLTAYGYHIVKVIEEPQEITKSFESVKGDIRYQLRNQSKQAEMARLIKSAE</sequence>
<organism evidence="9 10">
    <name type="scientific">Colwellia psychrerythraea</name>
    <name type="common">Vibrio psychroerythus</name>
    <dbReference type="NCBI Taxonomy" id="28229"/>
    <lineage>
        <taxon>Bacteria</taxon>
        <taxon>Pseudomonadati</taxon>
        <taxon>Pseudomonadota</taxon>
        <taxon>Gammaproteobacteria</taxon>
        <taxon>Alteromonadales</taxon>
        <taxon>Colwelliaceae</taxon>
        <taxon>Colwellia</taxon>
    </lineage>
</organism>
<dbReference type="AlphaFoldDB" id="A0A099K9Q5"/>
<dbReference type="InterPro" id="IPR046357">
    <property type="entry name" value="PPIase_dom_sf"/>
</dbReference>
<reference evidence="9 10" key="1">
    <citation type="submission" date="2014-08" db="EMBL/GenBank/DDBJ databases">
        <title>Genomic and Phenotypic Diversity of Colwellia psychrerythraea strains from Disparate Marine Basins.</title>
        <authorList>
            <person name="Techtmann S.M."/>
            <person name="Stelling S.C."/>
            <person name="Utturkar S.M."/>
            <person name="Alshibli N."/>
            <person name="Harris A."/>
            <person name="Brown S.D."/>
            <person name="Hazen T.C."/>
        </authorList>
    </citation>
    <scope>NUCLEOTIDE SEQUENCE [LARGE SCALE GENOMIC DNA]</scope>
    <source>
        <strain evidence="9 10">GAB14E</strain>
    </source>
</reference>
<comment type="similarity">
    <text evidence="2">Belongs to the PpiC/parvulin rotamase family.</text>
</comment>
<gene>
    <name evidence="9" type="ORF">GAB14E_4624</name>
</gene>
<evidence type="ECO:0000256" key="2">
    <source>
        <dbReference type="ARBA" id="ARBA00007656"/>
    </source>
</evidence>
<dbReference type="PROSITE" id="PS51257">
    <property type="entry name" value="PROKAR_LIPOPROTEIN"/>
    <property type="match status" value="1"/>
</dbReference>
<keyword evidence="5 7" id="KW-0697">Rotamase</keyword>
<evidence type="ECO:0000256" key="4">
    <source>
        <dbReference type="ARBA" id="ARBA00022729"/>
    </source>
</evidence>
<dbReference type="PROSITE" id="PS01096">
    <property type="entry name" value="PPIC_PPIASE_1"/>
    <property type="match status" value="1"/>
</dbReference>
<name>A0A099K9Q5_COLPS</name>
<evidence type="ECO:0000313" key="10">
    <source>
        <dbReference type="Proteomes" id="UP000029868"/>
    </source>
</evidence>